<dbReference type="SMART" id="SM00320">
    <property type="entry name" value="WD40"/>
    <property type="match status" value="5"/>
</dbReference>
<dbReference type="AlphaFoldDB" id="A0A8C3PJA4"/>
<protein>
    <submittedName>
        <fullName evidence="4">WD repeat domain 41</fullName>
    </submittedName>
</protein>
<dbReference type="PROSITE" id="PS50294">
    <property type="entry name" value="WD_REPEATS_REGION"/>
    <property type="match status" value="1"/>
</dbReference>
<feature type="repeat" description="WD" evidence="3">
    <location>
        <begin position="39"/>
        <end position="79"/>
    </location>
</feature>
<dbReference type="InterPro" id="IPR019775">
    <property type="entry name" value="WD40_repeat_CS"/>
</dbReference>
<reference evidence="4" key="1">
    <citation type="submission" date="2025-08" db="UniProtKB">
        <authorList>
            <consortium name="Ensembl"/>
        </authorList>
    </citation>
    <scope>IDENTIFICATION</scope>
</reference>
<dbReference type="PRINTS" id="PR00320">
    <property type="entry name" value="GPROTEINBRPT"/>
</dbReference>
<feature type="repeat" description="WD" evidence="3">
    <location>
        <begin position="80"/>
        <end position="128"/>
    </location>
</feature>
<dbReference type="Pfam" id="PF25178">
    <property type="entry name" value="Beta-prop_WDR41"/>
    <property type="match status" value="2"/>
</dbReference>
<dbReference type="PROSITE" id="PS50082">
    <property type="entry name" value="WD_REPEATS_2"/>
    <property type="match status" value="3"/>
</dbReference>
<dbReference type="InterPro" id="IPR036322">
    <property type="entry name" value="WD40_repeat_dom_sf"/>
</dbReference>
<dbReference type="InterPro" id="IPR001680">
    <property type="entry name" value="WD40_rpt"/>
</dbReference>
<dbReference type="GO" id="GO:0010506">
    <property type="term" value="P:regulation of autophagy"/>
    <property type="evidence" value="ECO:0007669"/>
    <property type="project" value="InterPro"/>
</dbReference>
<keyword evidence="2" id="KW-0677">Repeat</keyword>
<dbReference type="Ensembl" id="ENSCPGT00000006356.1">
    <property type="protein sequence ID" value="ENSCPGP00000005773.1"/>
    <property type="gene ID" value="ENSCPGG00000003897.1"/>
</dbReference>
<accession>A0A8C3PJA4</accession>
<name>A0A8C3PJA4_9CHAR</name>
<feature type="repeat" description="WD" evidence="3">
    <location>
        <begin position="297"/>
        <end position="337"/>
    </location>
</feature>
<evidence type="ECO:0000313" key="4">
    <source>
        <dbReference type="Ensembl" id="ENSCPGP00000005773.1"/>
    </source>
</evidence>
<dbReference type="Proteomes" id="UP000694419">
    <property type="component" value="Unplaced"/>
</dbReference>
<keyword evidence="1 3" id="KW-0853">WD repeat</keyword>
<dbReference type="InterPro" id="IPR015943">
    <property type="entry name" value="WD40/YVTN_repeat-like_dom_sf"/>
</dbReference>
<organism evidence="4 5">
    <name type="scientific">Calidris pygmaea</name>
    <name type="common">Spoon-billed sandpiper</name>
    <dbReference type="NCBI Taxonomy" id="425635"/>
    <lineage>
        <taxon>Eukaryota</taxon>
        <taxon>Metazoa</taxon>
        <taxon>Chordata</taxon>
        <taxon>Craniata</taxon>
        <taxon>Vertebrata</taxon>
        <taxon>Euteleostomi</taxon>
        <taxon>Archelosauria</taxon>
        <taxon>Archosauria</taxon>
        <taxon>Dinosauria</taxon>
        <taxon>Saurischia</taxon>
        <taxon>Theropoda</taxon>
        <taxon>Coelurosauria</taxon>
        <taxon>Aves</taxon>
        <taxon>Neognathae</taxon>
        <taxon>Neoaves</taxon>
        <taxon>Charadriiformes</taxon>
        <taxon>Scolopacidae</taxon>
        <taxon>Calidris</taxon>
    </lineage>
</organism>
<dbReference type="SUPFAM" id="SSF50978">
    <property type="entry name" value="WD40 repeat-like"/>
    <property type="match status" value="1"/>
</dbReference>
<dbReference type="Gene3D" id="2.130.10.10">
    <property type="entry name" value="YVTN repeat-like/Quinoprotein amine dehydrogenase"/>
    <property type="match status" value="2"/>
</dbReference>
<evidence type="ECO:0000256" key="3">
    <source>
        <dbReference type="PROSITE-ProRule" id="PRU00221"/>
    </source>
</evidence>
<dbReference type="InterPro" id="IPR040102">
    <property type="entry name" value="WDR41"/>
</dbReference>
<evidence type="ECO:0000256" key="2">
    <source>
        <dbReference type="ARBA" id="ARBA00022737"/>
    </source>
</evidence>
<dbReference type="PROSITE" id="PS00678">
    <property type="entry name" value="WD_REPEATS_1"/>
    <property type="match status" value="1"/>
</dbReference>
<dbReference type="InterPro" id="IPR020472">
    <property type="entry name" value="WD40_PAC1"/>
</dbReference>
<dbReference type="PANTHER" id="PTHR22805:SF2">
    <property type="entry name" value="WD REPEAT-CONTAINING PROTEIN 41"/>
    <property type="match status" value="1"/>
</dbReference>
<reference evidence="4" key="2">
    <citation type="submission" date="2025-09" db="UniProtKB">
        <authorList>
            <consortium name="Ensembl"/>
        </authorList>
    </citation>
    <scope>IDENTIFICATION</scope>
</reference>
<keyword evidence="5" id="KW-1185">Reference proteome</keyword>
<dbReference type="PANTHER" id="PTHR22805">
    <property type="entry name" value="WDR41-RELATED"/>
    <property type="match status" value="1"/>
</dbReference>
<dbReference type="GO" id="GO:0005765">
    <property type="term" value="C:lysosomal membrane"/>
    <property type="evidence" value="ECO:0007669"/>
    <property type="project" value="TreeGrafter"/>
</dbReference>
<evidence type="ECO:0000256" key="1">
    <source>
        <dbReference type="ARBA" id="ARBA00022574"/>
    </source>
</evidence>
<evidence type="ECO:0000313" key="5">
    <source>
        <dbReference type="Proteomes" id="UP000694419"/>
    </source>
</evidence>
<sequence>MLRWLIGGGREPQGLAEKSSVQTIGEEQIQNPYTELLVLKGHQDIVRFLVQIDDCRFASAGDDGIIFLWNAQTGEKLFELHGHTHKITAIAPFSSSDASQEKKHLILTASADRTVIVWDCTSGRQVQKVSCFHSTVKCLTVLQRLDVWLSGGSDLCVWNRKLDLLCKTSHLTDAGISALLELPKNCVAAAVGKELIIFRLVASNNGSEGWNVLEVKRLVDHQDNILSLVSVNGKSLFYNVTSFNLLILYIWDKAGDLSVSVSVSCSIEFSFQCVFAAVGKGIYVYNLQMKRVIACQRTAHDSSVLHIEKLPNRQLISCSEDGSVRIWELREKQQLAAEPVPTGFFNMWGFGRVNKQANQAAKKMQENTPVYFLELVGDLIGHSSAVQMFLYFGELGLATCSADHLIILWKDGERESRLRSLTLFQKLAQNGDLQHTF</sequence>
<proteinExistence type="predicted"/>